<evidence type="ECO:0000313" key="2">
    <source>
        <dbReference type="Proteomes" id="UP000621560"/>
    </source>
</evidence>
<keyword evidence="2" id="KW-1185">Reference proteome</keyword>
<dbReference type="Proteomes" id="UP000621560">
    <property type="component" value="Unassembled WGS sequence"/>
</dbReference>
<dbReference type="Pfam" id="PF08868">
    <property type="entry name" value="YugN"/>
    <property type="match status" value="1"/>
</dbReference>
<proteinExistence type="predicted"/>
<sequence>MIPLSSKLESREQEFSEVKQMLERHRFALGGSWDYKNGSFDRPLDEAQKVWLRLPFAVTNGNLDGEASENDAKIQFYQPFVLRHLYNEGVDGEAQPRVLGSLIDQFQSPVDPDASVSAHWVAQAEQTLREVENLFPDQTR</sequence>
<organism evidence="1 2">
    <name type="scientific">Paenibacillus sabuli</name>
    <dbReference type="NCBI Taxonomy" id="2772509"/>
    <lineage>
        <taxon>Bacteria</taxon>
        <taxon>Bacillati</taxon>
        <taxon>Bacillota</taxon>
        <taxon>Bacilli</taxon>
        <taxon>Bacillales</taxon>
        <taxon>Paenibacillaceae</taxon>
        <taxon>Paenibacillus</taxon>
    </lineage>
</organism>
<dbReference type="AlphaFoldDB" id="A0A927BS36"/>
<dbReference type="SUPFAM" id="SSF160755">
    <property type="entry name" value="YugN-like"/>
    <property type="match status" value="1"/>
</dbReference>
<name>A0A927BS36_9BACL</name>
<dbReference type="RefSeq" id="WP_190917629.1">
    <property type="nucleotide sequence ID" value="NZ_JACXIZ010000017.1"/>
</dbReference>
<accession>A0A927BS36</accession>
<protein>
    <recommendedName>
        <fullName evidence="3">YugN-like protein</fullName>
    </recommendedName>
</protein>
<gene>
    <name evidence="1" type="ORF">IDH44_11190</name>
</gene>
<dbReference type="EMBL" id="JACXIZ010000017">
    <property type="protein sequence ID" value="MBD2845756.1"/>
    <property type="molecule type" value="Genomic_DNA"/>
</dbReference>
<reference evidence="1" key="1">
    <citation type="submission" date="2020-09" db="EMBL/GenBank/DDBJ databases">
        <title>A novel bacterium of genus Paenibacillus, isolated from South China Sea.</title>
        <authorList>
            <person name="Huang H."/>
            <person name="Mo K."/>
            <person name="Hu Y."/>
        </authorList>
    </citation>
    <scope>NUCLEOTIDE SEQUENCE</scope>
    <source>
        <strain evidence="1">IB182496</strain>
    </source>
</reference>
<comment type="caution">
    <text evidence="1">The sequence shown here is derived from an EMBL/GenBank/DDBJ whole genome shotgun (WGS) entry which is preliminary data.</text>
</comment>
<evidence type="ECO:0000313" key="1">
    <source>
        <dbReference type="EMBL" id="MBD2845756.1"/>
    </source>
</evidence>
<dbReference type="InterPro" id="IPR014967">
    <property type="entry name" value="Uncharacterised_YugN-like"/>
</dbReference>
<dbReference type="Gene3D" id="3.30.310.100">
    <property type="entry name" value="YugN-like"/>
    <property type="match status" value="1"/>
</dbReference>
<dbReference type="InterPro" id="IPR036491">
    <property type="entry name" value="YugN-like_sf"/>
</dbReference>
<evidence type="ECO:0008006" key="3">
    <source>
        <dbReference type="Google" id="ProtNLM"/>
    </source>
</evidence>